<gene>
    <name evidence="5" type="ORF">CP557_04360</name>
</gene>
<feature type="domain" description="Blue (type 1) copper" evidence="4">
    <location>
        <begin position="108"/>
        <end position="193"/>
    </location>
</feature>
<reference evidence="5 6" key="1">
    <citation type="submission" date="2017-09" db="EMBL/GenBank/DDBJ databases">
        <title>Genome sequences of Natrinema ejinorence JCM 13890T.</title>
        <authorList>
            <person name="Roh S.W."/>
            <person name="Kim Y.B."/>
            <person name="Kim J.Y."/>
        </authorList>
    </citation>
    <scope>NUCLEOTIDE SEQUENCE [LARGE SCALE GENOMIC DNA]</scope>
    <source>
        <strain evidence="5 6">JCM 13890</strain>
    </source>
</reference>
<dbReference type="InterPro" id="IPR000923">
    <property type="entry name" value="BlueCu_1"/>
</dbReference>
<dbReference type="Gene3D" id="2.60.40.420">
    <property type="entry name" value="Cupredoxins - blue copper proteins"/>
    <property type="match status" value="1"/>
</dbReference>
<dbReference type="SUPFAM" id="SSF49503">
    <property type="entry name" value="Cupredoxins"/>
    <property type="match status" value="1"/>
</dbReference>
<evidence type="ECO:0000256" key="2">
    <source>
        <dbReference type="ARBA" id="ARBA00023008"/>
    </source>
</evidence>
<dbReference type="InterPro" id="IPR008972">
    <property type="entry name" value="Cupredoxin"/>
</dbReference>
<keyword evidence="1" id="KW-0479">Metal-binding</keyword>
<dbReference type="Proteomes" id="UP000219689">
    <property type="component" value="Unassembled WGS sequence"/>
</dbReference>
<evidence type="ECO:0000313" key="6">
    <source>
        <dbReference type="Proteomes" id="UP000219689"/>
    </source>
</evidence>
<dbReference type="GO" id="GO:0005507">
    <property type="term" value="F:copper ion binding"/>
    <property type="evidence" value="ECO:0007669"/>
    <property type="project" value="InterPro"/>
</dbReference>
<accession>A0A2A5QSQ2</accession>
<sequence length="283" mass="31454">MMAPDEERTEESFDNPLNKRFDFERRPLLKVLSAGTMLSLGSNTAIASGDESNGPDDEATSSRRIDPQYGFATPDATAVPENLEPDHVVELHTDEPDDPNDPDRTPFFHFDPSGIHVNAGDVVQFTPESPDHTITAYHPGMGFQQRVPDGVPPFSSPVLSIDSAWLYEFTEAGVYDLYCGPHHVLGMSMRIIVGDLTEEDIPDYEDTFEGSQDPPLLAPFSRGFLEHELNETNDANEGCEWSWLTPQEILDADVLDPETIQDRGTVPFRDVLADIDRFADETA</sequence>
<evidence type="ECO:0000256" key="3">
    <source>
        <dbReference type="SAM" id="MobiDB-lite"/>
    </source>
</evidence>
<dbReference type="OrthoDB" id="186995at2157"/>
<feature type="region of interest" description="Disordered" evidence="3">
    <location>
        <begin position="1"/>
        <end position="20"/>
    </location>
</feature>
<protein>
    <submittedName>
        <fullName evidence="5">Plastocyanin</fullName>
    </submittedName>
</protein>
<evidence type="ECO:0000256" key="1">
    <source>
        <dbReference type="ARBA" id="ARBA00022723"/>
    </source>
</evidence>
<name>A0A2A5QSQ2_9EURY</name>
<feature type="region of interest" description="Disordered" evidence="3">
    <location>
        <begin position="44"/>
        <end position="80"/>
    </location>
</feature>
<evidence type="ECO:0000313" key="5">
    <source>
        <dbReference type="EMBL" id="PCR89835.1"/>
    </source>
</evidence>
<organism evidence="5 6">
    <name type="scientific">Natrinema ejinorense</name>
    <dbReference type="NCBI Taxonomy" id="373386"/>
    <lineage>
        <taxon>Archaea</taxon>
        <taxon>Methanobacteriati</taxon>
        <taxon>Methanobacteriota</taxon>
        <taxon>Stenosarchaea group</taxon>
        <taxon>Halobacteria</taxon>
        <taxon>Halobacteriales</taxon>
        <taxon>Natrialbaceae</taxon>
        <taxon>Natrinema</taxon>
    </lineage>
</organism>
<keyword evidence="6" id="KW-1185">Reference proteome</keyword>
<dbReference type="Pfam" id="PF00127">
    <property type="entry name" value="Copper-bind"/>
    <property type="match status" value="1"/>
</dbReference>
<dbReference type="AlphaFoldDB" id="A0A2A5QSQ2"/>
<proteinExistence type="predicted"/>
<evidence type="ECO:0000259" key="4">
    <source>
        <dbReference type="Pfam" id="PF00127"/>
    </source>
</evidence>
<comment type="caution">
    <text evidence="5">The sequence shown here is derived from an EMBL/GenBank/DDBJ whole genome shotgun (WGS) entry which is preliminary data.</text>
</comment>
<dbReference type="EMBL" id="NXNI01000001">
    <property type="protein sequence ID" value="PCR89835.1"/>
    <property type="molecule type" value="Genomic_DNA"/>
</dbReference>
<keyword evidence="2" id="KW-0186">Copper</keyword>
<dbReference type="GO" id="GO:0009055">
    <property type="term" value="F:electron transfer activity"/>
    <property type="evidence" value="ECO:0007669"/>
    <property type="project" value="InterPro"/>
</dbReference>